<dbReference type="AlphaFoldDB" id="A0AA88XAL2"/>
<protein>
    <submittedName>
        <fullName evidence="2">Uncharacterized protein</fullName>
    </submittedName>
</protein>
<reference evidence="2" key="1">
    <citation type="submission" date="2022-12" db="EMBL/GenBank/DDBJ databases">
        <title>Draft genome assemblies for two species of Escallonia (Escalloniales).</title>
        <authorList>
            <person name="Chanderbali A."/>
            <person name="Dervinis C."/>
            <person name="Anghel I."/>
            <person name="Soltis D."/>
            <person name="Soltis P."/>
            <person name="Zapata F."/>
        </authorList>
    </citation>
    <scope>NUCLEOTIDE SEQUENCE</scope>
    <source>
        <strain evidence="2">UCBG64.0493</strain>
        <tissue evidence="2">Leaf</tissue>
    </source>
</reference>
<feature type="coiled-coil region" evidence="1">
    <location>
        <begin position="243"/>
        <end position="270"/>
    </location>
</feature>
<evidence type="ECO:0000313" key="2">
    <source>
        <dbReference type="EMBL" id="KAK3043206.1"/>
    </source>
</evidence>
<evidence type="ECO:0000256" key="1">
    <source>
        <dbReference type="SAM" id="Coils"/>
    </source>
</evidence>
<dbReference type="Proteomes" id="UP001188597">
    <property type="component" value="Unassembled WGS sequence"/>
</dbReference>
<comment type="caution">
    <text evidence="2">The sequence shown here is derived from an EMBL/GenBank/DDBJ whole genome shotgun (WGS) entry which is preliminary data.</text>
</comment>
<keyword evidence="1" id="KW-0175">Coiled coil</keyword>
<keyword evidence="3" id="KW-1185">Reference proteome</keyword>
<gene>
    <name evidence="2" type="ORF">RJ639_001639</name>
</gene>
<sequence>MTKERIVELLEEFPFPPPFSAWVFALQEPANYGTDLETSVNDGQIKSGYRILMHPFAVAFFNHYKMAPSQLVPHGWRKLVGLIYLVRTSGYPVTIHDFMRLYLKVCFIKNVANSVGWYYFHDRVKVIKEGPKSNKEMAGKGEGAKGDFLGLLQKASKGERNKGTGEGSSPILKRPRALTPLVPPLVVEDLPIEKDPIFCPRWTIKRGNLGMPNLHASAQHLAHGAYCYSNQMQDRFTMVIDVARNAETDKRAAEGKSDKLDKEVKNIKREYRSSC</sequence>
<proteinExistence type="predicted"/>
<organism evidence="2 3">
    <name type="scientific">Escallonia herrerae</name>
    <dbReference type="NCBI Taxonomy" id="1293975"/>
    <lineage>
        <taxon>Eukaryota</taxon>
        <taxon>Viridiplantae</taxon>
        <taxon>Streptophyta</taxon>
        <taxon>Embryophyta</taxon>
        <taxon>Tracheophyta</taxon>
        <taxon>Spermatophyta</taxon>
        <taxon>Magnoliopsida</taxon>
        <taxon>eudicotyledons</taxon>
        <taxon>Gunneridae</taxon>
        <taxon>Pentapetalae</taxon>
        <taxon>asterids</taxon>
        <taxon>campanulids</taxon>
        <taxon>Escalloniales</taxon>
        <taxon>Escalloniaceae</taxon>
        <taxon>Escallonia</taxon>
    </lineage>
</organism>
<name>A0AA88XAL2_9ASTE</name>
<evidence type="ECO:0000313" key="3">
    <source>
        <dbReference type="Proteomes" id="UP001188597"/>
    </source>
</evidence>
<dbReference type="EMBL" id="JAVXUP010000009">
    <property type="protein sequence ID" value="KAK3043206.1"/>
    <property type="molecule type" value="Genomic_DNA"/>
</dbReference>
<accession>A0AA88XAL2</accession>